<dbReference type="RefSeq" id="XP_018469469.2">
    <property type="nucleotide sequence ID" value="XM_018613967.2"/>
</dbReference>
<name>A0A6J0MBM0_RAPSA</name>
<accession>A0A6J0MBM0</accession>
<dbReference type="PANTHER" id="PTHR31681">
    <property type="entry name" value="C2H2-LIKE ZINC FINGER PROTEIN"/>
    <property type="match status" value="1"/>
</dbReference>
<keyword evidence="2" id="KW-1185">Reference proteome</keyword>
<dbReference type="OrthoDB" id="1042796at2759"/>
<dbReference type="Pfam" id="PF03478">
    <property type="entry name" value="Beta-prop_KIB1-4"/>
    <property type="match status" value="1"/>
</dbReference>
<reference evidence="3" key="2">
    <citation type="submission" date="2025-08" db="UniProtKB">
        <authorList>
            <consortium name="RefSeq"/>
        </authorList>
    </citation>
    <scope>IDENTIFICATION</scope>
    <source>
        <tissue evidence="3">Leaf</tissue>
    </source>
</reference>
<organism evidence="2 3">
    <name type="scientific">Raphanus sativus</name>
    <name type="common">Radish</name>
    <name type="synonym">Raphanus raphanistrum var. sativus</name>
    <dbReference type="NCBI Taxonomy" id="3726"/>
    <lineage>
        <taxon>Eukaryota</taxon>
        <taxon>Viridiplantae</taxon>
        <taxon>Streptophyta</taxon>
        <taxon>Embryophyta</taxon>
        <taxon>Tracheophyta</taxon>
        <taxon>Spermatophyta</taxon>
        <taxon>Magnoliopsida</taxon>
        <taxon>eudicotyledons</taxon>
        <taxon>Gunneridae</taxon>
        <taxon>Pentapetalae</taxon>
        <taxon>rosids</taxon>
        <taxon>malvids</taxon>
        <taxon>Brassicales</taxon>
        <taxon>Brassicaceae</taxon>
        <taxon>Brassiceae</taxon>
        <taxon>Raphanus</taxon>
    </lineage>
</organism>
<evidence type="ECO:0000259" key="1">
    <source>
        <dbReference type="Pfam" id="PF03478"/>
    </source>
</evidence>
<gene>
    <name evidence="3" type="primary">LOC108841189</name>
</gene>
<evidence type="ECO:0000313" key="3">
    <source>
        <dbReference type="RefSeq" id="XP_018469469.2"/>
    </source>
</evidence>
<dbReference type="AlphaFoldDB" id="A0A6J0MBM0"/>
<proteinExistence type="predicted"/>
<dbReference type="Proteomes" id="UP000504610">
    <property type="component" value="Chromosome 2"/>
</dbReference>
<sequence>MSLLLRRLSSHGLGKPPVSVRSSLLLFLSKGFSTSLRQTPPCKIVLAEPCGGDLGKLVVMNLNEPECTDLEKKVPLELVYDEKIIIGASRGWIATLKEDGVLRLQDDFNPVASDTNPKRIPLPPLVTLPHCQTKIITNVSLSSSSPEDDQDCVVAIKFLGPQLSFCKPASQSKPEWTNIKIENPCFYSSRVMFSKKHNLFRIPGSGGHVIGSWDPYKPSNNLELQSLRFTNMPKLTKSKQNLLDMCCRSEHLVESLPTGENFLVKQYKKTIKITKAGIARMRTKALMVFKLDEEGNAVYTQDIGDLNMVLSMSEPFCVLATSFPDLLPNSIDIKDFDESGFVHLKCTRVWSRSYPCSIPYYIPPQHIIES</sequence>
<reference evidence="2" key="1">
    <citation type="journal article" date="2019" name="Database">
        <title>The radish genome database (RadishGD): an integrated information resource for radish genomics.</title>
        <authorList>
            <person name="Yu H.J."/>
            <person name="Baek S."/>
            <person name="Lee Y.J."/>
            <person name="Cho A."/>
            <person name="Mun J.H."/>
        </authorList>
    </citation>
    <scope>NUCLEOTIDE SEQUENCE [LARGE SCALE GENOMIC DNA]</scope>
    <source>
        <strain evidence="2">cv. WK10039</strain>
    </source>
</reference>
<dbReference type="InterPro" id="IPR005174">
    <property type="entry name" value="KIB1-4_b-propeller"/>
</dbReference>
<evidence type="ECO:0000313" key="2">
    <source>
        <dbReference type="Proteomes" id="UP000504610"/>
    </source>
</evidence>
<dbReference type="KEGG" id="rsz:108841189"/>
<feature type="domain" description="KIB1-4 beta-propeller" evidence="1">
    <location>
        <begin position="79"/>
        <end position="334"/>
    </location>
</feature>
<dbReference type="GeneID" id="108841189"/>
<protein>
    <submittedName>
        <fullName evidence="3">Uncharacterized protein LOC108841189</fullName>
    </submittedName>
</protein>
<dbReference type="PANTHER" id="PTHR31681:SF34">
    <property type="entry name" value="DUF295 DOMAIN-CONTAINING PROTEIN"/>
    <property type="match status" value="1"/>
</dbReference>